<sequence>MRDRKSNICDYRPGLDLIANWIASETHFGAPANTYTSATCEHLHLRRTLPAISINPRRPLERLPQPQSPQTQAYNAPIFTEVGTQTEHQVSLTADQTLGQSPHNFNPDTTASATPALGQAAPARESAVLSLAAGDALSLATEQALILTPLAEPATPPEALEPPPHVVRPAARADESAESTAAFGSQVASRSSSVLRGPRGRKQVGRSSYELLWREYLALTAEDQHQQQQQRALGPWHTRRSLAGSTCNINISSNNNATVSAQITDMVVQVPSTVIQGSMSYDQPKGLDMLLLQLFCPPTDFLDVQKLIKLLIRMVVIVSSWMFTLSFAILPAWLWLLRHELLQGHNGDGTAVLVLGLVIVLLSDWVRAAADRADSARCAGVFTASARSAFQLSPAIFSSSSPTVAGAAVGAGGAGGPASYASTLVNPASGTGVCAGVLSNASRNHPSRAANVAVSSPGVPVDPMVRQVKQRIIRLERFLFGNEVTEADISRDALSSRVQMLCTEVGVPFGGPGGSSSSRPNAAELDQQLRAVESALGVM</sequence>
<protein>
    <recommendedName>
        <fullName evidence="5">Transmembrane protein</fullName>
    </recommendedName>
</protein>
<proteinExistence type="predicted"/>
<keyword evidence="4" id="KW-1185">Reference proteome</keyword>
<feature type="transmembrane region" description="Helical" evidence="2">
    <location>
        <begin position="349"/>
        <end position="366"/>
    </location>
</feature>
<gene>
    <name evidence="3" type="ORF">Vafri_15798</name>
</gene>
<keyword evidence="2" id="KW-0472">Membrane</keyword>
<dbReference type="AlphaFoldDB" id="A0A8J4BLW2"/>
<evidence type="ECO:0000256" key="2">
    <source>
        <dbReference type="SAM" id="Phobius"/>
    </source>
</evidence>
<name>A0A8J4BLW2_9CHLO</name>
<organism evidence="3 4">
    <name type="scientific">Volvox africanus</name>
    <dbReference type="NCBI Taxonomy" id="51714"/>
    <lineage>
        <taxon>Eukaryota</taxon>
        <taxon>Viridiplantae</taxon>
        <taxon>Chlorophyta</taxon>
        <taxon>core chlorophytes</taxon>
        <taxon>Chlorophyceae</taxon>
        <taxon>CS clade</taxon>
        <taxon>Chlamydomonadales</taxon>
        <taxon>Volvocaceae</taxon>
        <taxon>Volvox</taxon>
    </lineage>
</organism>
<evidence type="ECO:0000313" key="3">
    <source>
        <dbReference type="EMBL" id="GIL61323.1"/>
    </source>
</evidence>
<evidence type="ECO:0000256" key="1">
    <source>
        <dbReference type="SAM" id="MobiDB-lite"/>
    </source>
</evidence>
<feature type="region of interest" description="Disordered" evidence="1">
    <location>
        <begin position="97"/>
        <end position="119"/>
    </location>
</feature>
<reference evidence="3" key="1">
    <citation type="journal article" date="2021" name="Proc. Natl. Acad. Sci. U.S.A.">
        <title>Three genomes in the algal genus Volvox reveal the fate of a haploid sex-determining region after a transition to homothallism.</title>
        <authorList>
            <person name="Yamamoto K."/>
            <person name="Hamaji T."/>
            <person name="Kawai-Toyooka H."/>
            <person name="Matsuzaki R."/>
            <person name="Takahashi F."/>
            <person name="Nishimura Y."/>
            <person name="Kawachi M."/>
            <person name="Noguchi H."/>
            <person name="Minakuchi Y."/>
            <person name="Umen J.G."/>
            <person name="Toyoda A."/>
            <person name="Nozaki H."/>
        </authorList>
    </citation>
    <scope>NUCLEOTIDE SEQUENCE</scope>
    <source>
        <strain evidence="3">NIES-3780</strain>
    </source>
</reference>
<evidence type="ECO:0000313" key="4">
    <source>
        <dbReference type="Proteomes" id="UP000747399"/>
    </source>
</evidence>
<accession>A0A8J4BLW2</accession>
<feature type="compositionally biased region" description="Polar residues" evidence="1">
    <location>
        <begin position="178"/>
        <end position="194"/>
    </location>
</feature>
<feature type="compositionally biased region" description="Polar residues" evidence="1">
    <location>
        <begin position="97"/>
        <end position="113"/>
    </location>
</feature>
<comment type="caution">
    <text evidence="3">The sequence shown here is derived from an EMBL/GenBank/DDBJ whole genome shotgun (WGS) entry which is preliminary data.</text>
</comment>
<feature type="compositionally biased region" description="Pro residues" evidence="1">
    <location>
        <begin position="154"/>
        <end position="166"/>
    </location>
</feature>
<evidence type="ECO:0008006" key="5">
    <source>
        <dbReference type="Google" id="ProtNLM"/>
    </source>
</evidence>
<dbReference type="EMBL" id="BNCO01000044">
    <property type="protein sequence ID" value="GIL61323.1"/>
    <property type="molecule type" value="Genomic_DNA"/>
</dbReference>
<dbReference type="Proteomes" id="UP000747399">
    <property type="component" value="Unassembled WGS sequence"/>
</dbReference>
<keyword evidence="2" id="KW-0812">Transmembrane</keyword>
<keyword evidence="2" id="KW-1133">Transmembrane helix</keyword>
<feature type="region of interest" description="Disordered" evidence="1">
    <location>
        <begin position="153"/>
        <end position="201"/>
    </location>
</feature>
<feature type="transmembrane region" description="Helical" evidence="2">
    <location>
        <begin position="310"/>
        <end position="337"/>
    </location>
</feature>